<feature type="compositionally biased region" description="Polar residues" evidence="1">
    <location>
        <begin position="121"/>
        <end position="131"/>
    </location>
</feature>
<evidence type="ECO:0008006" key="4">
    <source>
        <dbReference type="Google" id="ProtNLM"/>
    </source>
</evidence>
<dbReference type="OrthoDB" id="7165680at2"/>
<dbReference type="STRING" id="1225564.AA309_21735"/>
<evidence type="ECO:0000313" key="3">
    <source>
        <dbReference type="Proteomes" id="UP000035489"/>
    </source>
</evidence>
<keyword evidence="3" id="KW-1185">Reference proteome</keyword>
<dbReference type="EMBL" id="LCYG01000060">
    <property type="protein sequence ID" value="KLK91083.1"/>
    <property type="molecule type" value="Genomic_DNA"/>
</dbReference>
<gene>
    <name evidence="2" type="ORF">AA309_21735</name>
</gene>
<dbReference type="AlphaFoldDB" id="A0A0H1R7F4"/>
<dbReference type="Proteomes" id="UP000035489">
    <property type="component" value="Unassembled WGS sequence"/>
</dbReference>
<feature type="compositionally biased region" description="Basic and acidic residues" evidence="1">
    <location>
        <begin position="92"/>
        <end position="103"/>
    </location>
</feature>
<dbReference type="RefSeq" id="WP_047191124.1">
    <property type="nucleotide sequence ID" value="NZ_LCYG01000060.1"/>
</dbReference>
<evidence type="ECO:0000313" key="2">
    <source>
        <dbReference type="EMBL" id="KLK91083.1"/>
    </source>
</evidence>
<comment type="caution">
    <text evidence="2">The sequence shown here is derived from an EMBL/GenBank/DDBJ whole genome shotgun (WGS) entry which is preliminary data.</text>
</comment>
<sequence length="131" mass="14856">MTKLLHFVAISALIASAGYAYSIKYDTLYYAEQVAKLKSKVQREREAIAVLQAEWQYLDRPDRLQAAADQHLDLHALKIQQLARLSDLPNRPTREDEIGRKLEALGLLEPTATPKDKSNEARTPSTRTPNR</sequence>
<accession>A0A0H1R7F4</accession>
<organism evidence="2 3">
    <name type="scientific">Microvirga vignae</name>
    <dbReference type="NCBI Taxonomy" id="1225564"/>
    <lineage>
        <taxon>Bacteria</taxon>
        <taxon>Pseudomonadati</taxon>
        <taxon>Pseudomonadota</taxon>
        <taxon>Alphaproteobacteria</taxon>
        <taxon>Hyphomicrobiales</taxon>
        <taxon>Methylobacteriaceae</taxon>
        <taxon>Microvirga</taxon>
    </lineage>
</organism>
<reference evidence="2 3" key="1">
    <citation type="submission" date="2015-05" db="EMBL/GenBank/DDBJ databases">
        <title>Draft genome sequence of Microvirga vignae strain BR3299, a novel nitrogen fixing bacteria isolated from Brazil semi-aired region.</title>
        <authorList>
            <person name="Zilli J.E."/>
            <person name="Passos S.R."/>
            <person name="Leite J."/>
            <person name="Baldani J.I."/>
            <person name="Xavier G.R."/>
            <person name="Rumjaneck N.G."/>
            <person name="Simoes-Araujo J.L."/>
        </authorList>
    </citation>
    <scope>NUCLEOTIDE SEQUENCE [LARGE SCALE GENOMIC DNA]</scope>
    <source>
        <strain evidence="2 3">BR3299</strain>
    </source>
</reference>
<dbReference type="PATRIC" id="fig|1225564.3.peg.5714"/>
<evidence type="ECO:0000256" key="1">
    <source>
        <dbReference type="SAM" id="MobiDB-lite"/>
    </source>
</evidence>
<feature type="region of interest" description="Disordered" evidence="1">
    <location>
        <begin position="88"/>
        <end position="131"/>
    </location>
</feature>
<name>A0A0H1R7F4_9HYPH</name>
<proteinExistence type="predicted"/>
<protein>
    <recommendedName>
        <fullName evidence="4">Cell division protein FtsL</fullName>
    </recommendedName>
</protein>